<dbReference type="PANTHER" id="PTHR11999:SF70">
    <property type="entry name" value="MIP05841P"/>
    <property type="match status" value="1"/>
</dbReference>
<evidence type="ECO:0000313" key="4">
    <source>
        <dbReference type="EMBL" id="KAL3307208.1"/>
    </source>
</evidence>
<evidence type="ECO:0000313" key="5">
    <source>
        <dbReference type="Proteomes" id="UP001626550"/>
    </source>
</evidence>
<dbReference type="InterPro" id="IPR002129">
    <property type="entry name" value="PyrdxlP-dep_de-COase"/>
</dbReference>
<sequence length="124" mass="14100">MREVRSVTTQAGMSEMENRRFLDCGEEMLKLIVAYNEDLRNKRIPVMPGVDFKPKDLMASLPDQAPETAESFEQILQDVRDKIIPASTHWHHPNFFAYFPTSTSYPSILGDMLSGSIACIGFSW</sequence>
<proteinExistence type="predicted"/>
<evidence type="ECO:0000256" key="1">
    <source>
        <dbReference type="ARBA" id="ARBA00001933"/>
    </source>
</evidence>
<evidence type="ECO:0008006" key="6">
    <source>
        <dbReference type="Google" id="ProtNLM"/>
    </source>
</evidence>
<dbReference type="InterPro" id="IPR015424">
    <property type="entry name" value="PyrdxlP-dep_Trfase"/>
</dbReference>
<gene>
    <name evidence="4" type="ORF">Ciccas_014284</name>
</gene>
<keyword evidence="5" id="KW-1185">Reference proteome</keyword>
<dbReference type="SUPFAM" id="SSF53383">
    <property type="entry name" value="PLP-dependent transferases"/>
    <property type="match status" value="1"/>
</dbReference>
<dbReference type="InterPro" id="IPR010977">
    <property type="entry name" value="Aromatic_deC"/>
</dbReference>
<dbReference type="PANTHER" id="PTHR11999">
    <property type="entry name" value="GROUP II PYRIDOXAL-5-PHOSPHATE DECARBOXYLASE"/>
    <property type="match status" value="1"/>
</dbReference>
<dbReference type="Gene3D" id="1.20.1340.10">
    <property type="entry name" value="dopa decarboxylase, N-terminal domain"/>
    <property type="match status" value="1"/>
</dbReference>
<dbReference type="AlphaFoldDB" id="A0ABD2PIK7"/>
<dbReference type="EMBL" id="JBJKFK010007970">
    <property type="protein sequence ID" value="KAL3307208.1"/>
    <property type="molecule type" value="Genomic_DNA"/>
</dbReference>
<comment type="caution">
    <text evidence="4">The sequence shown here is derived from an EMBL/GenBank/DDBJ whole genome shotgun (WGS) entry which is preliminary data.</text>
</comment>
<dbReference type="GO" id="GO:0016831">
    <property type="term" value="F:carboxy-lyase activity"/>
    <property type="evidence" value="ECO:0007669"/>
    <property type="project" value="UniProtKB-KW"/>
</dbReference>
<evidence type="ECO:0000256" key="3">
    <source>
        <dbReference type="ARBA" id="ARBA00022898"/>
    </source>
</evidence>
<reference evidence="4 5" key="1">
    <citation type="submission" date="2024-11" db="EMBL/GenBank/DDBJ databases">
        <title>Adaptive evolution of stress response genes in parasites aligns with host niche diversity.</title>
        <authorList>
            <person name="Hahn C."/>
            <person name="Resl P."/>
        </authorList>
    </citation>
    <scope>NUCLEOTIDE SEQUENCE [LARGE SCALE GENOMIC DNA]</scope>
    <source>
        <strain evidence="4">EGGRZ-B1_66</strain>
        <tissue evidence="4">Body</tissue>
    </source>
</reference>
<evidence type="ECO:0000256" key="2">
    <source>
        <dbReference type="ARBA" id="ARBA00022793"/>
    </source>
</evidence>
<comment type="cofactor">
    <cofactor evidence="1">
        <name>pyridoxal 5'-phosphate</name>
        <dbReference type="ChEBI" id="CHEBI:597326"/>
    </cofactor>
</comment>
<accession>A0ABD2PIK7</accession>
<name>A0ABD2PIK7_9PLAT</name>
<dbReference type="Proteomes" id="UP001626550">
    <property type="component" value="Unassembled WGS sequence"/>
</dbReference>
<feature type="non-terminal residue" evidence="4">
    <location>
        <position position="124"/>
    </location>
</feature>
<dbReference type="Pfam" id="PF00282">
    <property type="entry name" value="Pyridoxal_deC"/>
    <property type="match status" value="1"/>
</dbReference>
<keyword evidence="3" id="KW-0663">Pyridoxal phosphate</keyword>
<organism evidence="4 5">
    <name type="scientific">Cichlidogyrus casuarinus</name>
    <dbReference type="NCBI Taxonomy" id="1844966"/>
    <lineage>
        <taxon>Eukaryota</taxon>
        <taxon>Metazoa</taxon>
        <taxon>Spiralia</taxon>
        <taxon>Lophotrochozoa</taxon>
        <taxon>Platyhelminthes</taxon>
        <taxon>Monogenea</taxon>
        <taxon>Monopisthocotylea</taxon>
        <taxon>Dactylogyridea</taxon>
        <taxon>Ancyrocephalidae</taxon>
        <taxon>Cichlidogyrus</taxon>
    </lineage>
</organism>
<keyword evidence="2" id="KW-0210">Decarboxylase</keyword>
<dbReference type="PRINTS" id="PR00800">
    <property type="entry name" value="YHDCRBOXLASE"/>
</dbReference>
<keyword evidence="2" id="KW-0456">Lyase</keyword>
<protein>
    <recommendedName>
        <fullName evidence="6">Dopa decarboxylase</fullName>
    </recommendedName>
</protein>